<dbReference type="Proteomes" id="UP001410795">
    <property type="component" value="Unassembled WGS sequence"/>
</dbReference>
<dbReference type="PANTHER" id="PTHR21666:SF270">
    <property type="entry name" value="MUREIN HYDROLASE ACTIVATOR ENVC"/>
    <property type="match status" value="1"/>
</dbReference>
<reference evidence="4" key="1">
    <citation type="journal article" date="2019" name="Int. J. Syst. Evol. Microbiol.">
        <title>The Global Catalogue of Microorganisms (GCM) 10K type strain sequencing project: providing services to taxonomists for standard genome sequencing and annotation.</title>
        <authorList>
            <consortium name="The Broad Institute Genomics Platform"/>
            <consortium name="The Broad Institute Genome Sequencing Center for Infectious Disease"/>
            <person name="Wu L."/>
            <person name="Ma J."/>
        </authorList>
    </citation>
    <scope>NUCLEOTIDE SEQUENCE [LARGE SCALE GENOMIC DNA]</scope>
    <source>
        <strain evidence="4">JCM 16546</strain>
    </source>
</reference>
<evidence type="ECO:0000313" key="3">
    <source>
        <dbReference type="EMBL" id="GAA3654501.1"/>
    </source>
</evidence>
<dbReference type="SUPFAM" id="SSF51261">
    <property type="entry name" value="Duplicated hybrid motif"/>
    <property type="match status" value="1"/>
</dbReference>
<protein>
    <recommendedName>
        <fullName evidence="2">M23ase beta-sheet core domain-containing protein</fullName>
    </recommendedName>
</protein>
<dbReference type="RefSeq" id="WP_221854978.1">
    <property type="nucleotide sequence ID" value="NZ_BAAAYV010000005.1"/>
</dbReference>
<sequence length="380" mass="39689">MVRDLSDPIQSRRRSQDNLRRNNSRTRAQSTSVDRGAFRIKSVEGLEVGTAEDPTGSAVVYGNLKVLGELLLQGDMDVTGGGSITVGGVVITPEGGGRIRIGANIVLDSSTQRITIGTGVKIRAASDGTGRIEVGIGDAMVSLDSSYESPRINLGKVQVQASPAGDGLTFTMGTRVVYFHDNTIRIPGLASPPADATGLRYAVVDSLGRFWAAPTGGPVPGEPGNPGTPGLPGDNPAGYIYPVNPDAWQLGDDFAAHVARGSQEPGIDWFTSWGTPVWAPGDGVIVDVKPTNSDATGRYVTLVTDAGDWFRFLHLSSFPVSPGQRVSQGDVLAYTGGSGFGSDVGYGLHIHVSFKRGYTGTGWPGANALDDLGAYMAEAA</sequence>
<feature type="region of interest" description="Disordered" evidence="1">
    <location>
        <begin position="1"/>
        <end position="34"/>
    </location>
</feature>
<organism evidence="3 4">
    <name type="scientific">Microbacterium marinilacus</name>
    <dbReference type="NCBI Taxonomy" id="415209"/>
    <lineage>
        <taxon>Bacteria</taxon>
        <taxon>Bacillati</taxon>
        <taxon>Actinomycetota</taxon>
        <taxon>Actinomycetes</taxon>
        <taxon>Micrococcales</taxon>
        <taxon>Microbacteriaceae</taxon>
        <taxon>Microbacterium</taxon>
    </lineage>
</organism>
<dbReference type="InterPro" id="IPR016047">
    <property type="entry name" value="M23ase_b-sheet_dom"/>
</dbReference>
<dbReference type="Pfam" id="PF01551">
    <property type="entry name" value="Peptidase_M23"/>
    <property type="match status" value="1"/>
</dbReference>
<dbReference type="InterPro" id="IPR011055">
    <property type="entry name" value="Dup_hybrid_motif"/>
</dbReference>
<dbReference type="EMBL" id="BAAAYV010000005">
    <property type="protein sequence ID" value="GAA3654501.1"/>
    <property type="molecule type" value="Genomic_DNA"/>
</dbReference>
<comment type="caution">
    <text evidence="3">The sequence shown here is derived from an EMBL/GenBank/DDBJ whole genome shotgun (WGS) entry which is preliminary data.</text>
</comment>
<accession>A0ABP7BBQ3</accession>
<evidence type="ECO:0000259" key="2">
    <source>
        <dbReference type="Pfam" id="PF01551"/>
    </source>
</evidence>
<dbReference type="InterPro" id="IPR050570">
    <property type="entry name" value="Cell_wall_metabolism_enzyme"/>
</dbReference>
<gene>
    <name evidence="3" type="ORF">GCM10022202_13280</name>
</gene>
<dbReference type="PANTHER" id="PTHR21666">
    <property type="entry name" value="PEPTIDASE-RELATED"/>
    <property type="match status" value="1"/>
</dbReference>
<name>A0ABP7BBQ3_9MICO</name>
<proteinExistence type="predicted"/>
<dbReference type="CDD" id="cd12797">
    <property type="entry name" value="M23_peptidase"/>
    <property type="match status" value="1"/>
</dbReference>
<feature type="domain" description="M23ase beta-sheet core" evidence="2">
    <location>
        <begin position="264"/>
        <end position="353"/>
    </location>
</feature>
<dbReference type="Gene3D" id="2.70.70.10">
    <property type="entry name" value="Glucose Permease (Domain IIA)"/>
    <property type="match status" value="1"/>
</dbReference>
<evidence type="ECO:0000256" key="1">
    <source>
        <dbReference type="SAM" id="MobiDB-lite"/>
    </source>
</evidence>
<keyword evidence="4" id="KW-1185">Reference proteome</keyword>
<evidence type="ECO:0000313" key="4">
    <source>
        <dbReference type="Proteomes" id="UP001410795"/>
    </source>
</evidence>